<dbReference type="Pfam" id="PF19762">
    <property type="entry name" value="DUF6249"/>
    <property type="match status" value="1"/>
</dbReference>
<dbReference type="RefSeq" id="WP_338226268.1">
    <property type="nucleotide sequence ID" value="NZ_BTPD01000020.1"/>
</dbReference>
<evidence type="ECO:0000259" key="2">
    <source>
        <dbReference type="Pfam" id="PF19762"/>
    </source>
</evidence>
<protein>
    <recommendedName>
        <fullName evidence="2">DUF6249 domain-containing protein</fullName>
    </recommendedName>
</protein>
<reference evidence="3 4" key="1">
    <citation type="submission" date="2023-08" db="EMBL/GenBank/DDBJ databases">
        <title>Draft genome sequence of Algoriphagus confluentis.</title>
        <authorList>
            <person name="Takatani N."/>
            <person name="Hosokawa M."/>
            <person name="Sawabe T."/>
        </authorList>
    </citation>
    <scope>NUCLEOTIDE SEQUENCE [LARGE SCALE GENOMIC DNA]</scope>
    <source>
        <strain evidence="3 4">NBRC 111222</strain>
    </source>
</reference>
<gene>
    <name evidence="3" type="ORF">Aconfl_41460</name>
</gene>
<keyword evidence="1" id="KW-0472">Membrane</keyword>
<evidence type="ECO:0000313" key="3">
    <source>
        <dbReference type="EMBL" id="GMQ31501.1"/>
    </source>
</evidence>
<evidence type="ECO:0000313" key="4">
    <source>
        <dbReference type="Proteomes" id="UP001338309"/>
    </source>
</evidence>
<proteinExistence type="predicted"/>
<comment type="caution">
    <text evidence="3">The sequence shown here is derived from an EMBL/GenBank/DDBJ whole genome shotgun (WGS) entry which is preliminary data.</text>
</comment>
<keyword evidence="4" id="KW-1185">Reference proteome</keyword>
<organism evidence="3 4">
    <name type="scientific">Algoriphagus confluentis</name>
    <dbReference type="NCBI Taxonomy" id="1697556"/>
    <lineage>
        <taxon>Bacteria</taxon>
        <taxon>Pseudomonadati</taxon>
        <taxon>Bacteroidota</taxon>
        <taxon>Cytophagia</taxon>
        <taxon>Cytophagales</taxon>
        <taxon>Cyclobacteriaceae</taxon>
        <taxon>Algoriphagus</taxon>
    </lineage>
</organism>
<evidence type="ECO:0000256" key="1">
    <source>
        <dbReference type="SAM" id="Phobius"/>
    </source>
</evidence>
<dbReference type="Proteomes" id="UP001338309">
    <property type="component" value="Unassembled WGS sequence"/>
</dbReference>
<accession>A0ABQ6PV48</accession>
<feature type="transmembrane region" description="Helical" evidence="1">
    <location>
        <begin position="99"/>
        <end position="118"/>
    </location>
</feature>
<feature type="transmembrane region" description="Helical" evidence="1">
    <location>
        <begin position="124"/>
        <end position="144"/>
    </location>
</feature>
<sequence>MKKLITSLLIAAATVRGISKCQAMSATASNEVPATTTNGSLGEIILPILFIVFLVFMLVSMIRYFLDYRLKNKLIERGMAEQLSAYLLEKNDREKQNEAIKLAILFSGLGVGLTTVYFTAPLDIHSLAVMAISLGLSYLAYSLYLKKQNK</sequence>
<dbReference type="InterPro" id="IPR046216">
    <property type="entry name" value="DUF6249"/>
</dbReference>
<keyword evidence="1" id="KW-0812">Transmembrane</keyword>
<name>A0ABQ6PV48_9BACT</name>
<feature type="domain" description="DUF6249" evidence="2">
    <location>
        <begin position="47"/>
        <end position="143"/>
    </location>
</feature>
<dbReference type="EMBL" id="BTPD01000020">
    <property type="protein sequence ID" value="GMQ31501.1"/>
    <property type="molecule type" value="Genomic_DNA"/>
</dbReference>
<keyword evidence="1" id="KW-1133">Transmembrane helix</keyword>
<feature type="transmembrane region" description="Helical" evidence="1">
    <location>
        <begin position="47"/>
        <end position="66"/>
    </location>
</feature>